<organism evidence="2 3">
    <name type="scientific">Roseovarius faecimaris</name>
    <dbReference type="NCBI Taxonomy" id="2494550"/>
    <lineage>
        <taxon>Bacteria</taxon>
        <taxon>Pseudomonadati</taxon>
        <taxon>Pseudomonadota</taxon>
        <taxon>Alphaproteobacteria</taxon>
        <taxon>Rhodobacterales</taxon>
        <taxon>Roseobacteraceae</taxon>
        <taxon>Roseovarius</taxon>
    </lineage>
</organism>
<name>A0A6I6IUW5_9RHOB</name>
<dbReference type="KEGG" id="rom:EI983_17800"/>
<keyword evidence="3" id="KW-1185">Reference proteome</keyword>
<proteinExistence type="predicted"/>
<evidence type="ECO:0000313" key="3">
    <source>
        <dbReference type="Proteomes" id="UP000428330"/>
    </source>
</evidence>
<gene>
    <name evidence="2" type="ORF">EI983_17800</name>
</gene>
<evidence type="ECO:0000313" key="2">
    <source>
        <dbReference type="EMBL" id="QGY00023.1"/>
    </source>
</evidence>
<dbReference type="Proteomes" id="UP000428330">
    <property type="component" value="Chromosome"/>
</dbReference>
<dbReference type="AlphaFoldDB" id="A0A6I6IUW5"/>
<accession>A0A6I6IUW5</accession>
<reference evidence="3" key="1">
    <citation type="submission" date="2018-12" db="EMBL/GenBank/DDBJ databases">
        <title>Complete genome sequence of Roseovarius sp. MME-070.</title>
        <authorList>
            <person name="Nam Y.-D."/>
            <person name="Kang J."/>
            <person name="Chung W.-H."/>
            <person name="Park Y.S."/>
        </authorList>
    </citation>
    <scope>NUCLEOTIDE SEQUENCE [LARGE SCALE GENOMIC DNA]</scope>
    <source>
        <strain evidence="3">MME-070</strain>
    </source>
</reference>
<feature type="domain" description="Immunity MXAN-0049 protein" evidence="1">
    <location>
        <begin position="87"/>
        <end position="156"/>
    </location>
</feature>
<dbReference type="OrthoDB" id="7675848at2"/>
<protein>
    <recommendedName>
        <fullName evidence="1">Immunity MXAN-0049 protein domain-containing protein</fullName>
    </recommendedName>
</protein>
<sequence length="240" mass="28317">MSRKLGASQWSRKQQRLASLQFGDEAFMARKKPKVWVTRGFHSTMTKGGWLDLETWAEEPREYVEIQNHYNQKELMPDKYWPTGLFVKYKKGQGTVIKAIKDVCVTRLGIIVISKRFYDLLQQFNLGQTAFRAMPVYGYDRTTRFPEDYYMMQMLEFRSFAQPEEMENARPTTLGLFNWYPDKPAHKPILKVPDGHDLDLWMDEKLRNWVFVSDRLKEAIKSEQIKGAQLGFRPCKLLDD</sequence>
<dbReference type="EMBL" id="CP034348">
    <property type="protein sequence ID" value="QGY00023.1"/>
    <property type="molecule type" value="Genomic_DNA"/>
</dbReference>
<dbReference type="RefSeq" id="WP_157708704.1">
    <property type="nucleotide sequence ID" value="NZ_CP034348.1"/>
</dbReference>
<dbReference type="InterPro" id="IPR012433">
    <property type="entry name" value="Imm11"/>
</dbReference>
<dbReference type="Pfam" id="PF07791">
    <property type="entry name" value="Imm11"/>
    <property type="match status" value="1"/>
</dbReference>
<evidence type="ECO:0000259" key="1">
    <source>
        <dbReference type="Pfam" id="PF07791"/>
    </source>
</evidence>